<dbReference type="SUPFAM" id="SSF101874">
    <property type="entry name" value="YceI-like"/>
    <property type="match status" value="1"/>
</dbReference>
<dbReference type="SMART" id="SM00867">
    <property type="entry name" value="YceI"/>
    <property type="match status" value="1"/>
</dbReference>
<dbReference type="EMBL" id="FNTV01000001">
    <property type="protein sequence ID" value="SEE43853.1"/>
    <property type="molecule type" value="Genomic_DNA"/>
</dbReference>
<organism evidence="4 5">
    <name type="scientific">Arthrobacter alpinus</name>
    <dbReference type="NCBI Taxonomy" id="656366"/>
    <lineage>
        <taxon>Bacteria</taxon>
        <taxon>Bacillati</taxon>
        <taxon>Actinomycetota</taxon>
        <taxon>Actinomycetes</taxon>
        <taxon>Micrococcales</taxon>
        <taxon>Micrococcaceae</taxon>
        <taxon>Arthrobacter</taxon>
    </lineage>
</organism>
<reference evidence="4 5" key="1">
    <citation type="submission" date="2016-10" db="EMBL/GenBank/DDBJ databases">
        <authorList>
            <person name="de Groot N.N."/>
        </authorList>
    </citation>
    <scope>NUCLEOTIDE SEQUENCE [LARGE SCALE GENOMIC DNA]</scope>
    <source>
        <strain evidence="4 5">DSM 22274</strain>
    </source>
</reference>
<dbReference type="PANTHER" id="PTHR34406">
    <property type="entry name" value="PROTEIN YCEI"/>
    <property type="match status" value="1"/>
</dbReference>
<dbReference type="AlphaFoldDB" id="A0A1H5IUA0"/>
<name>A0A1H5IUA0_9MICC</name>
<evidence type="ECO:0000259" key="3">
    <source>
        <dbReference type="SMART" id="SM00867"/>
    </source>
</evidence>
<evidence type="ECO:0000256" key="2">
    <source>
        <dbReference type="SAM" id="MobiDB-lite"/>
    </source>
</evidence>
<gene>
    <name evidence="4" type="ORF">SAMN04489740_1412</name>
</gene>
<evidence type="ECO:0000313" key="4">
    <source>
        <dbReference type="EMBL" id="SEE43853.1"/>
    </source>
</evidence>
<sequence>MRKKWIIISVVAVLVIIGGLWGGTAIYASLENSKAPDQLTLSTPTANATATGQSSGGANDTAQATADAGNLAGEWNIADGSQAGYRVKEVLNGADVTVVGRTDSVEGTAAIEGTSLTAAKVSVDLTGVTTDNSSRDSQFLGILKTSEFPTATFTLTEPVDIAAVGSGIASVKAVGDLTIAGTTKSVTVDMQAQTTSNGVEVQGSIPITFTDFGIAAPNLGFVKVEDAGAIEMLLQLSK</sequence>
<feature type="domain" description="Lipid/polyisoprenoid-binding YceI-like" evidence="3">
    <location>
        <begin position="74"/>
        <end position="237"/>
    </location>
</feature>
<proteinExistence type="inferred from homology"/>
<dbReference type="Gene3D" id="2.40.128.110">
    <property type="entry name" value="Lipid/polyisoprenoid-binding, YceI-like"/>
    <property type="match status" value="1"/>
</dbReference>
<evidence type="ECO:0000313" key="5">
    <source>
        <dbReference type="Proteomes" id="UP000182725"/>
    </source>
</evidence>
<dbReference type="Proteomes" id="UP000182725">
    <property type="component" value="Unassembled WGS sequence"/>
</dbReference>
<evidence type="ECO:0000256" key="1">
    <source>
        <dbReference type="ARBA" id="ARBA00008812"/>
    </source>
</evidence>
<dbReference type="InterPro" id="IPR007372">
    <property type="entry name" value="Lipid/polyisoprenoid-bd_YceI"/>
</dbReference>
<accession>A0A1H5IUA0</accession>
<dbReference type="InterPro" id="IPR036761">
    <property type="entry name" value="TTHA0802/YceI-like_sf"/>
</dbReference>
<comment type="similarity">
    <text evidence="1">Belongs to the UPF0312 family.</text>
</comment>
<protein>
    <submittedName>
        <fullName evidence="4">Polyisoprenoid-binding protein YceI</fullName>
    </submittedName>
</protein>
<dbReference type="PANTHER" id="PTHR34406:SF1">
    <property type="entry name" value="PROTEIN YCEI"/>
    <property type="match status" value="1"/>
</dbReference>
<dbReference type="Pfam" id="PF04264">
    <property type="entry name" value="YceI"/>
    <property type="match status" value="1"/>
</dbReference>
<feature type="region of interest" description="Disordered" evidence="2">
    <location>
        <begin position="41"/>
        <end position="63"/>
    </location>
</feature>